<dbReference type="Proteomes" id="UP000095283">
    <property type="component" value="Unplaced"/>
</dbReference>
<reference evidence="2" key="1">
    <citation type="submission" date="2016-11" db="UniProtKB">
        <authorList>
            <consortium name="WormBaseParasite"/>
        </authorList>
    </citation>
    <scope>IDENTIFICATION</scope>
</reference>
<accession>A0A1I7XE95</accession>
<protein>
    <submittedName>
        <fullName evidence="2">Uncharacterized protein</fullName>
    </submittedName>
</protein>
<sequence length="45" mass="5312">MIQSELFLPFKLRSQFYALDSVTTKIYFHMIFVASTMHIGSSRRI</sequence>
<dbReference type="AlphaFoldDB" id="A0A1I7XE95"/>
<organism evidence="1 2">
    <name type="scientific">Heterorhabditis bacteriophora</name>
    <name type="common">Entomopathogenic nematode worm</name>
    <dbReference type="NCBI Taxonomy" id="37862"/>
    <lineage>
        <taxon>Eukaryota</taxon>
        <taxon>Metazoa</taxon>
        <taxon>Ecdysozoa</taxon>
        <taxon>Nematoda</taxon>
        <taxon>Chromadorea</taxon>
        <taxon>Rhabditida</taxon>
        <taxon>Rhabditina</taxon>
        <taxon>Rhabditomorpha</taxon>
        <taxon>Strongyloidea</taxon>
        <taxon>Heterorhabditidae</taxon>
        <taxon>Heterorhabditis</taxon>
    </lineage>
</organism>
<proteinExistence type="predicted"/>
<dbReference type="WBParaSite" id="Hba_15783">
    <property type="protein sequence ID" value="Hba_15783"/>
    <property type="gene ID" value="Hba_15783"/>
</dbReference>
<keyword evidence="1" id="KW-1185">Reference proteome</keyword>
<name>A0A1I7XE95_HETBA</name>
<evidence type="ECO:0000313" key="2">
    <source>
        <dbReference type="WBParaSite" id="Hba_15783"/>
    </source>
</evidence>
<evidence type="ECO:0000313" key="1">
    <source>
        <dbReference type="Proteomes" id="UP000095283"/>
    </source>
</evidence>